<proteinExistence type="predicted"/>
<gene>
    <name evidence="1" type="ORF">BDY19DRAFT_111108</name>
</gene>
<name>A0ACB8U5V6_9APHY</name>
<organism evidence="1 2">
    <name type="scientific">Irpex rosettiformis</name>
    <dbReference type="NCBI Taxonomy" id="378272"/>
    <lineage>
        <taxon>Eukaryota</taxon>
        <taxon>Fungi</taxon>
        <taxon>Dikarya</taxon>
        <taxon>Basidiomycota</taxon>
        <taxon>Agaricomycotina</taxon>
        <taxon>Agaricomycetes</taxon>
        <taxon>Polyporales</taxon>
        <taxon>Irpicaceae</taxon>
        <taxon>Irpex</taxon>
    </lineage>
</organism>
<protein>
    <submittedName>
        <fullName evidence="1">Uncharacterized protein</fullName>
    </submittedName>
</protein>
<evidence type="ECO:0000313" key="1">
    <source>
        <dbReference type="EMBL" id="KAI0089576.1"/>
    </source>
</evidence>
<comment type="caution">
    <text evidence="1">The sequence shown here is derived from an EMBL/GenBank/DDBJ whole genome shotgun (WGS) entry which is preliminary data.</text>
</comment>
<accession>A0ACB8U5V6</accession>
<reference evidence="1" key="1">
    <citation type="journal article" date="2021" name="Environ. Microbiol.">
        <title>Gene family expansions and transcriptome signatures uncover fungal adaptations to wood decay.</title>
        <authorList>
            <person name="Hage H."/>
            <person name="Miyauchi S."/>
            <person name="Viragh M."/>
            <person name="Drula E."/>
            <person name="Min B."/>
            <person name="Chaduli D."/>
            <person name="Navarro D."/>
            <person name="Favel A."/>
            <person name="Norest M."/>
            <person name="Lesage-Meessen L."/>
            <person name="Balint B."/>
            <person name="Merenyi Z."/>
            <person name="de Eugenio L."/>
            <person name="Morin E."/>
            <person name="Martinez A.T."/>
            <person name="Baldrian P."/>
            <person name="Stursova M."/>
            <person name="Martinez M.J."/>
            <person name="Novotny C."/>
            <person name="Magnuson J.K."/>
            <person name="Spatafora J.W."/>
            <person name="Maurice S."/>
            <person name="Pangilinan J."/>
            <person name="Andreopoulos W."/>
            <person name="LaButti K."/>
            <person name="Hundley H."/>
            <person name="Na H."/>
            <person name="Kuo A."/>
            <person name="Barry K."/>
            <person name="Lipzen A."/>
            <person name="Henrissat B."/>
            <person name="Riley R."/>
            <person name="Ahrendt S."/>
            <person name="Nagy L.G."/>
            <person name="Grigoriev I.V."/>
            <person name="Martin F."/>
            <person name="Rosso M.N."/>
        </authorList>
    </citation>
    <scope>NUCLEOTIDE SEQUENCE</scope>
    <source>
        <strain evidence="1">CBS 384.51</strain>
    </source>
</reference>
<keyword evidence="2" id="KW-1185">Reference proteome</keyword>
<dbReference type="Proteomes" id="UP001055072">
    <property type="component" value="Unassembled WGS sequence"/>
</dbReference>
<sequence length="106" mass="11927">MSPLVNAILRGARVADTPGAHGMLRRMLDMPLEICTHLDNNDMLRLARLSKAFRVLLMSRSTEFVWRAARLNDPNLPPCPDDITEVAYANLLYDPTCHVTLRLPSV</sequence>
<dbReference type="EMBL" id="MU274910">
    <property type="protein sequence ID" value="KAI0089576.1"/>
    <property type="molecule type" value="Genomic_DNA"/>
</dbReference>
<evidence type="ECO:0000313" key="2">
    <source>
        <dbReference type="Proteomes" id="UP001055072"/>
    </source>
</evidence>